<gene>
    <name evidence="1" type="ORF">AGR4C_pb20175</name>
</gene>
<dbReference type="Gene3D" id="3.40.50.2300">
    <property type="match status" value="1"/>
</dbReference>
<sequence length="199" mass="22180">MTIKRLPQCAFQPDEVKLVRDVVDRITSQSWFSTEPSHRSDFALYVLHMYARGLVWPEKLESLCTIAAMKYHAAATNSLEGRRILIVEDDYHAAIEAAEELTALGATVVGPVANLWDAMDIAGHDMELDGALLDINLNGDMVYPVAGFLKMHGVPFAFLSGYDERILPPAFRSSPLYIKPTNWAVIAAKIPRRSHRLSV</sequence>
<dbReference type="InterPro" id="IPR011006">
    <property type="entry name" value="CheY-like_superfamily"/>
</dbReference>
<dbReference type="AlphaFoldDB" id="A0A1S7SEC2"/>
<name>A0A1S7SEC2_AGRTU</name>
<dbReference type="EMBL" id="FBWC01000041">
    <property type="protein sequence ID" value="CUX67623.1"/>
    <property type="molecule type" value="Genomic_DNA"/>
</dbReference>
<reference evidence="1 2" key="1">
    <citation type="submission" date="2016-01" db="EMBL/GenBank/DDBJ databases">
        <authorList>
            <person name="Oliw E.H."/>
        </authorList>
    </citation>
    <scope>NUCLEOTIDE SEQUENCE [LARGE SCALE GENOMIC DNA]</scope>
    <source>
        <strain evidence="1 2">Kerr 14</strain>
    </source>
</reference>
<protein>
    <submittedName>
        <fullName evidence="1">Response regulator receiver domain protein (Modular protein)</fullName>
    </submittedName>
</protein>
<organism evidence="1 2">
    <name type="scientific">Agrobacterium tumefaciens str. Kerr 14</name>
    <dbReference type="NCBI Taxonomy" id="1183424"/>
    <lineage>
        <taxon>Bacteria</taxon>
        <taxon>Pseudomonadati</taxon>
        <taxon>Pseudomonadota</taxon>
        <taxon>Alphaproteobacteria</taxon>
        <taxon>Hyphomicrobiales</taxon>
        <taxon>Rhizobiaceae</taxon>
        <taxon>Rhizobium/Agrobacterium group</taxon>
        <taxon>Agrobacterium</taxon>
        <taxon>Agrobacterium tumefaciens complex</taxon>
    </lineage>
</organism>
<dbReference type="SUPFAM" id="SSF52172">
    <property type="entry name" value="CheY-like"/>
    <property type="match status" value="1"/>
</dbReference>
<accession>A0A1S7SEC2</accession>
<dbReference type="Proteomes" id="UP000191897">
    <property type="component" value="Unassembled WGS sequence"/>
</dbReference>
<proteinExistence type="predicted"/>
<evidence type="ECO:0000313" key="2">
    <source>
        <dbReference type="Proteomes" id="UP000191897"/>
    </source>
</evidence>
<evidence type="ECO:0000313" key="1">
    <source>
        <dbReference type="EMBL" id="CUX67623.1"/>
    </source>
</evidence>
<dbReference type="RefSeq" id="WP_080868046.1">
    <property type="nucleotide sequence ID" value="NZ_LT009733.1"/>
</dbReference>